<protein>
    <recommendedName>
        <fullName evidence="2">DUF732 domain-containing protein</fullName>
    </recommendedName>
</protein>
<evidence type="ECO:0000313" key="4">
    <source>
        <dbReference type="Proteomes" id="UP000093985"/>
    </source>
</evidence>
<proteinExistence type="predicted"/>
<reference evidence="4" key="1">
    <citation type="submission" date="2016-06" db="EMBL/GenBank/DDBJ databases">
        <authorList>
            <person name="Sutton G."/>
            <person name="Brinkac L."/>
            <person name="Sanka R."/>
            <person name="Adams M."/>
            <person name="Lau E."/>
            <person name="Mehaffy C."/>
            <person name="Tameris M."/>
            <person name="Hatherill M."/>
            <person name="Hanekom W."/>
            <person name="Mahomed H."/>
            <person name="Mcshane H."/>
        </authorList>
    </citation>
    <scope>NUCLEOTIDE SEQUENCE [LARGE SCALE GENOMIC DNA]</scope>
    <source>
        <strain evidence="4">852014-51077_SCH5608930-a</strain>
    </source>
</reference>
<organism evidence="3 4">
    <name type="scientific">Mycolicibacter sinensis (strain JDM601)</name>
    <name type="common">Mycobacterium sinense</name>
    <dbReference type="NCBI Taxonomy" id="875328"/>
    <lineage>
        <taxon>Bacteria</taxon>
        <taxon>Bacillati</taxon>
        <taxon>Actinomycetota</taxon>
        <taxon>Actinomycetes</taxon>
        <taxon>Mycobacteriales</taxon>
        <taxon>Mycobacteriaceae</taxon>
        <taxon>Mycolicibacter</taxon>
    </lineage>
</organism>
<dbReference type="Proteomes" id="UP000093985">
    <property type="component" value="Unassembled WGS sequence"/>
</dbReference>
<dbReference type="EMBL" id="LZIN01000058">
    <property type="protein sequence ID" value="OBG05530.1"/>
    <property type="molecule type" value="Genomic_DNA"/>
</dbReference>
<gene>
    <name evidence="3" type="ORF">A5771_09845</name>
</gene>
<evidence type="ECO:0000313" key="3">
    <source>
        <dbReference type="EMBL" id="OBG05530.1"/>
    </source>
</evidence>
<dbReference type="InterPro" id="IPR007969">
    <property type="entry name" value="DUF732"/>
</dbReference>
<sequence>MLGSMKRLLLLAGLSAMVGLAAPAHAAPTGIDGQFLATLTGAGLSHSGNDQAAVSAGRAVCQLMDAGLSPMDTVVAVQATNPGFTIQKAGEFAAISTAHYCPEHM</sequence>
<evidence type="ECO:0000256" key="1">
    <source>
        <dbReference type="SAM" id="SignalP"/>
    </source>
</evidence>
<feature type="chain" id="PRO_5009825474" description="DUF732 domain-containing protein" evidence="1">
    <location>
        <begin position="27"/>
        <end position="105"/>
    </location>
</feature>
<feature type="signal peptide" evidence="1">
    <location>
        <begin position="1"/>
        <end position="26"/>
    </location>
</feature>
<keyword evidence="1" id="KW-0732">Signal</keyword>
<dbReference type="Pfam" id="PF05305">
    <property type="entry name" value="DUF732"/>
    <property type="match status" value="1"/>
</dbReference>
<dbReference type="AlphaFoldDB" id="A0A1A2EN46"/>
<name>A0A1A2EN46_MYCSD</name>
<accession>A0A1A2EN46</accession>
<feature type="domain" description="DUF732" evidence="2">
    <location>
        <begin position="32"/>
        <end position="103"/>
    </location>
</feature>
<evidence type="ECO:0000259" key="2">
    <source>
        <dbReference type="Pfam" id="PF05305"/>
    </source>
</evidence>
<comment type="caution">
    <text evidence="3">The sequence shown here is derived from an EMBL/GenBank/DDBJ whole genome shotgun (WGS) entry which is preliminary data.</text>
</comment>
<dbReference type="OrthoDB" id="4762356at2"/>